<dbReference type="Pfam" id="PF00437">
    <property type="entry name" value="T2SSE"/>
    <property type="match status" value="1"/>
</dbReference>
<dbReference type="AlphaFoldDB" id="A0A949NDR7"/>
<comment type="caution">
    <text evidence="3">The sequence shown here is derived from an EMBL/GenBank/DDBJ whole genome shotgun (WGS) entry which is preliminary data.</text>
</comment>
<evidence type="ECO:0000256" key="1">
    <source>
        <dbReference type="ARBA" id="ARBA00006611"/>
    </source>
</evidence>
<protein>
    <submittedName>
        <fullName evidence="3">Flp pilus assembly complex ATPase component TadA</fullName>
    </submittedName>
</protein>
<dbReference type="PANTHER" id="PTHR30486">
    <property type="entry name" value="TWITCHING MOTILITY PROTEIN PILT"/>
    <property type="match status" value="1"/>
</dbReference>
<evidence type="ECO:0000313" key="4">
    <source>
        <dbReference type="Proteomes" id="UP000712157"/>
    </source>
</evidence>
<dbReference type="Proteomes" id="UP000712157">
    <property type="component" value="Unassembled WGS sequence"/>
</dbReference>
<name>A0A949NDR7_9FIRM</name>
<accession>A0A949NDR7</accession>
<sequence length="390" mass="45112">MYVNKTRAENREYLLQGDFVNKLLDDVIDYFTRVDMKPLNLVERGMKSREDFLREVREYLKHSQVGEPLAGIVLERFRKFLWSYDILDELINDESISDIKVLDENHIRIKRYGKRMTSPLKFRSKEAYRRFVDRVVIKNRTNLSDLNAVQNFTDKTTNPKFILRFNITTEFVNSVDTPYLHIRKIAKQKNTLADLIKMGMLSGETADWLRREASLASGILFTGKGASGKTTLMNALLDCIPEDYSGLVIQENEELFSNTHPDLMFQHVVSSKGEGKIRYDLKDLARNGLLTDLDYFIIGEIKGGEALYFLNAAYTGHKCWASVHGASSTEGLNKLADYVKYESDYSREDALHMLCHITTVVFLENFKVREISQIDGWDHLNNDLKYKKIL</sequence>
<proteinExistence type="inferred from homology"/>
<keyword evidence="4" id="KW-1185">Reference proteome</keyword>
<feature type="domain" description="Bacterial type II secretion system protein E" evidence="2">
    <location>
        <begin position="87"/>
        <end position="337"/>
    </location>
</feature>
<dbReference type="InterPro" id="IPR001482">
    <property type="entry name" value="T2SS/T4SS_dom"/>
</dbReference>
<dbReference type="InterPro" id="IPR050921">
    <property type="entry name" value="T4SS_GSP_E_ATPase"/>
</dbReference>
<dbReference type="GO" id="GO:0016887">
    <property type="term" value="F:ATP hydrolysis activity"/>
    <property type="evidence" value="ECO:0007669"/>
    <property type="project" value="InterPro"/>
</dbReference>
<reference evidence="3" key="1">
    <citation type="submission" date="2021-06" db="EMBL/GenBank/DDBJ databases">
        <title>Description of novel taxa of the family Lachnospiraceae.</title>
        <authorList>
            <person name="Chaplin A.V."/>
            <person name="Sokolova S.R."/>
            <person name="Pikina A.P."/>
            <person name="Korzhanova M."/>
            <person name="Belova V."/>
            <person name="Korostin D."/>
            <person name="Efimov B.A."/>
        </authorList>
    </citation>
    <scope>NUCLEOTIDE SEQUENCE</scope>
    <source>
        <strain evidence="3">ASD5720</strain>
    </source>
</reference>
<dbReference type="Gene3D" id="3.30.450.380">
    <property type="match status" value="1"/>
</dbReference>
<dbReference type="Gene3D" id="3.40.50.300">
    <property type="entry name" value="P-loop containing nucleotide triphosphate hydrolases"/>
    <property type="match status" value="1"/>
</dbReference>
<evidence type="ECO:0000313" key="3">
    <source>
        <dbReference type="EMBL" id="MBU9735469.1"/>
    </source>
</evidence>
<evidence type="ECO:0000259" key="2">
    <source>
        <dbReference type="Pfam" id="PF00437"/>
    </source>
</evidence>
<dbReference type="SUPFAM" id="SSF52540">
    <property type="entry name" value="P-loop containing nucleoside triphosphate hydrolases"/>
    <property type="match status" value="1"/>
</dbReference>
<dbReference type="EMBL" id="JAHQCW010000003">
    <property type="protein sequence ID" value="MBU9735469.1"/>
    <property type="molecule type" value="Genomic_DNA"/>
</dbReference>
<comment type="similarity">
    <text evidence="1">Belongs to the GSP E family.</text>
</comment>
<dbReference type="PANTHER" id="PTHR30486:SF6">
    <property type="entry name" value="TYPE IV PILUS RETRACTATION ATPASE PILT"/>
    <property type="match status" value="1"/>
</dbReference>
<organism evidence="3 4">
    <name type="scientific">Diplocloster agilis</name>
    <dbReference type="NCBI Taxonomy" id="2850323"/>
    <lineage>
        <taxon>Bacteria</taxon>
        <taxon>Bacillati</taxon>
        <taxon>Bacillota</taxon>
        <taxon>Clostridia</taxon>
        <taxon>Lachnospirales</taxon>
        <taxon>Lachnospiraceae</taxon>
        <taxon>Diplocloster</taxon>
    </lineage>
</organism>
<gene>
    <name evidence="3" type="primary">tadA</name>
    <name evidence="3" type="ORF">KTH89_02905</name>
</gene>
<dbReference type="InterPro" id="IPR027417">
    <property type="entry name" value="P-loop_NTPase"/>
</dbReference>
<dbReference type="RefSeq" id="WP_238720559.1">
    <property type="nucleotide sequence ID" value="NZ_JAHQCW010000003.1"/>
</dbReference>